<feature type="domain" description="APS kinase" evidence="7">
    <location>
        <begin position="9"/>
        <end position="157"/>
    </location>
</feature>
<dbReference type="InterPro" id="IPR002891">
    <property type="entry name" value="APS"/>
</dbReference>
<dbReference type="EMBL" id="UINC01001648">
    <property type="protein sequence ID" value="SUZ85712.1"/>
    <property type="molecule type" value="Genomic_DNA"/>
</dbReference>
<dbReference type="GO" id="GO:0004020">
    <property type="term" value="F:adenylylsulfate kinase activity"/>
    <property type="evidence" value="ECO:0007669"/>
    <property type="project" value="UniProtKB-EC"/>
</dbReference>
<dbReference type="SUPFAM" id="SSF52540">
    <property type="entry name" value="P-loop containing nucleoside triphosphate hydrolases"/>
    <property type="match status" value="1"/>
</dbReference>
<dbReference type="NCBIfam" id="TIGR00455">
    <property type="entry name" value="apsK"/>
    <property type="match status" value="1"/>
</dbReference>
<accession>A0A381R1Y9</accession>
<dbReference type="FunFam" id="3.40.50.300:FF:000802">
    <property type="entry name" value="Sulfate adenylyltransferase"/>
    <property type="match status" value="1"/>
</dbReference>
<reference evidence="8" key="1">
    <citation type="submission" date="2018-05" db="EMBL/GenBank/DDBJ databases">
        <authorList>
            <person name="Lanie J.A."/>
            <person name="Ng W.-L."/>
            <person name="Kazmierczak K.M."/>
            <person name="Andrzejewski T.M."/>
            <person name="Davidsen T.M."/>
            <person name="Wayne K.J."/>
            <person name="Tettelin H."/>
            <person name="Glass J.I."/>
            <person name="Rusch D."/>
            <person name="Podicherti R."/>
            <person name="Tsui H.-C.T."/>
            <person name="Winkler M.E."/>
        </authorList>
    </citation>
    <scope>NUCLEOTIDE SEQUENCE</scope>
</reference>
<keyword evidence="4" id="KW-0547">Nucleotide-binding</keyword>
<dbReference type="NCBIfam" id="NF004041">
    <property type="entry name" value="PRK05541.1"/>
    <property type="match status" value="1"/>
</dbReference>
<evidence type="ECO:0000313" key="8">
    <source>
        <dbReference type="EMBL" id="SUZ85712.1"/>
    </source>
</evidence>
<dbReference type="GO" id="GO:0004781">
    <property type="term" value="F:sulfate adenylyltransferase (ATP) activity"/>
    <property type="evidence" value="ECO:0007669"/>
    <property type="project" value="TreeGrafter"/>
</dbReference>
<evidence type="ECO:0000256" key="1">
    <source>
        <dbReference type="ARBA" id="ARBA00001823"/>
    </source>
</evidence>
<dbReference type="GO" id="GO:0005737">
    <property type="term" value="C:cytoplasm"/>
    <property type="evidence" value="ECO:0007669"/>
    <property type="project" value="TreeGrafter"/>
</dbReference>
<dbReference type="GO" id="GO:0005524">
    <property type="term" value="F:ATP binding"/>
    <property type="evidence" value="ECO:0007669"/>
    <property type="project" value="UniProtKB-KW"/>
</dbReference>
<dbReference type="GO" id="GO:0019379">
    <property type="term" value="P:sulfate assimilation, phosphoadenylyl sulfate reduction by phosphoadenylyl-sulfate reductase (thioredoxin)"/>
    <property type="evidence" value="ECO:0007669"/>
    <property type="project" value="TreeGrafter"/>
</dbReference>
<dbReference type="Gene3D" id="3.40.50.300">
    <property type="entry name" value="P-loop containing nucleotide triphosphate hydrolases"/>
    <property type="match status" value="1"/>
</dbReference>
<keyword evidence="3" id="KW-0808">Transferase</keyword>
<keyword evidence="5" id="KW-0067">ATP-binding</keyword>
<dbReference type="CDD" id="cd02027">
    <property type="entry name" value="APSK"/>
    <property type="match status" value="1"/>
</dbReference>
<evidence type="ECO:0000256" key="4">
    <source>
        <dbReference type="ARBA" id="ARBA00022741"/>
    </source>
</evidence>
<dbReference type="NCBIfam" id="NF002059">
    <property type="entry name" value="PRK00889.1"/>
    <property type="match status" value="1"/>
</dbReference>
<dbReference type="InterPro" id="IPR059117">
    <property type="entry name" value="APS_kinase_dom"/>
</dbReference>
<dbReference type="NCBIfam" id="NF003013">
    <property type="entry name" value="PRK03846.1"/>
    <property type="match status" value="1"/>
</dbReference>
<dbReference type="EC" id="2.7.1.25" evidence="2"/>
<comment type="catalytic activity">
    <reaction evidence="1">
        <text>adenosine 5'-phosphosulfate + ATP = 3'-phosphoadenylyl sulfate + ADP + H(+)</text>
        <dbReference type="Rhea" id="RHEA:24152"/>
        <dbReference type="ChEBI" id="CHEBI:15378"/>
        <dbReference type="ChEBI" id="CHEBI:30616"/>
        <dbReference type="ChEBI" id="CHEBI:58243"/>
        <dbReference type="ChEBI" id="CHEBI:58339"/>
        <dbReference type="ChEBI" id="CHEBI:456216"/>
        <dbReference type="EC" id="2.7.1.25"/>
    </reaction>
</comment>
<organism evidence="8">
    <name type="scientific">marine metagenome</name>
    <dbReference type="NCBI Taxonomy" id="408172"/>
    <lineage>
        <taxon>unclassified sequences</taxon>
        <taxon>metagenomes</taxon>
        <taxon>ecological metagenomes</taxon>
    </lineage>
</organism>
<name>A0A381R1Y9_9ZZZZ</name>
<evidence type="ECO:0000256" key="2">
    <source>
        <dbReference type="ARBA" id="ARBA00012121"/>
    </source>
</evidence>
<evidence type="ECO:0000256" key="5">
    <source>
        <dbReference type="ARBA" id="ARBA00022840"/>
    </source>
</evidence>
<evidence type="ECO:0000256" key="6">
    <source>
        <dbReference type="ARBA" id="ARBA00024327"/>
    </source>
</evidence>
<dbReference type="PANTHER" id="PTHR42700">
    <property type="entry name" value="SULFATE ADENYLYLTRANSFERASE"/>
    <property type="match status" value="1"/>
</dbReference>
<dbReference type="Pfam" id="PF01583">
    <property type="entry name" value="APS_kinase"/>
    <property type="match status" value="1"/>
</dbReference>
<dbReference type="HAMAP" id="MF_00065">
    <property type="entry name" value="Adenylyl_sulf_kinase"/>
    <property type="match status" value="1"/>
</dbReference>
<dbReference type="PANTHER" id="PTHR42700:SF1">
    <property type="entry name" value="SULFATE ADENYLYLTRANSFERASE"/>
    <property type="match status" value="1"/>
</dbReference>
<dbReference type="AlphaFoldDB" id="A0A381R1Y9"/>
<gene>
    <name evidence="8" type="ORF">METZ01_LOCUS38566</name>
</gene>
<proteinExistence type="inferred from homology"/>
<dbReference type="GO" id="GO:0010134">
    <property type="term" value="P:sulfate assimilation via adenylyl sulfate reduction"/>
    <property type="evidence" value="ECO:0007669"/>
    <property type="project" value="TreeGrafter"/>
</dbReference>
<sequence length="181" mass="20321">MAPGNNHHQGVAVWLTGLSGAGKTTISIPLCEKLEAMGYRVQRMDGDVVRQKLTRDLGFSKEDRDKNIERVTFVAERLVKHGVITVCAFISPYRAERQYARSEIGRFVEIFVKCPIEVCEERDVKGLYAKARAGEIKNFTGIDDPYEEPENAEITLDTSTTTLEEEVDSIIAYLQGNGYIM</sequence>
<evidence type="ECO:0000259" key="7">
    <source>
        <dbReference type="Pfam" id="PF01583"/>
    </source>
</evidence>
<evidence type="ECO:0000256" key="3">
    <source>
        <dbReference type="ARBA" id="ARBA00022679"/>
    </source>
</evidence>
<protein>
    <recommendedName>
        <fullName evidence="2">adenylyl-sulfate kinase</fullName>
        <ecNumber evidence="2">2.7.1.25</ecNumber>
    </recommendedName>
</protein>
<dbReference type="InterPro" id="IPR050512">
    <property type="entry name" value="Sulf_AdTrans/APS_kinase"/>
</dbReference>
<comment type="pathway">
    <text evidence="6">Sulfur metabolism; hydrogen sulfide biosynthesis; sulfite from sulfate.</text>
</comment>
<dbReference type="InterPro" id="IPR027417">
    <property type="entry name" value="P-loop_NTPase"/>
</dbReference>